<proteinExistence type="predicted"/>
<dbReference type="Proteomes" id="UP000287171">
    <property type="component" value="Unassembled WGS sequence"/>
</dbReference>
<gene>
    <name evidence="1" type="ORF">KDA_61530</name>
</gene>
<name>A0A402BH67_9CHLR</name>
<keyword evidence="2" id="KW-1185">Reference proteome</keyword>
<protein>
    <submittedName>
        <fullName evidence="1">Uncharacterized protein</fullName>
    </submittedName>
</protein>
<accession>A0A402BH67</accession>
<reference evidence="2" key="1">
    <citation type="submission" date="2018-12" db="EMBL/GenBank/DDBJ databases">
        <title>Tengunoibacter tsumagoiensis gen. nov., sp. nov., Dictyobacter kobayashii sp. nov., D. alpinus sp. nov., and D. joshuensis sp. nov. and description of Dictyobacteraceae fam. nov. within the order Ktedonobacterales isolated from Tengu-no-mugimeshi.</title>
        <authorList>
            <person name="Wang C.M."/>
            <person name="Zheng Y."/>
            <person name="Sakai Y."/>
            <person name="Toyoda A."/>
            <person name="Minakuchi Y."/>
            <person name="Abe K."/>
            <person name="Yokota A."/>
            <person name="Yabe S."/>
        </authorList>
    </citation>
    <scope>NUCLEOTIDE SEQUENCE [LARGE SCALE GENOMIC DNA]</scope>
    <source>
        <strain evidence="2">Uno16</strain>
    </source>
</reference>
<organism evidence="1 2">
    <name type="scientific">Dictyobacter alpinus</name>
    <dbReference type="NCBI Taxonomy" id="2014873"/>
    <lineage>
        <taxon>Bacteria</taxon>
        <taxon>Bacillati</taxon>
        <taxon>Chloroflexota</taxon>
        <taxon>Ktedonobacteria</taxon>
        <taxon>Ktedonobacterales</taxon>
        <taxon>Dictyobacteraceae</taxon>
        <taxon>Dictyobacter</taxon>
    </lineage>
</organism>
<sequence length="71" mass="8085">MMKNGVVYLAGRLLSPARVNRESGIKSTINACKSTISTKARHIRARKNMFQRDILLPTIKISTAFHYHYHA</sequence>
<evidence type="ECO:0000313" key="2">
    <source>
        <dbReference type="Proteomes" id="UP000287171"/>
    </source>
</evidence>
<comment type="caution">
    <text evidence="1">The sequence shown here is derived from an EMBL/GenBank/DDBJ whole genome shotgun (WGS) entry which is preliminary data.</text>
</comment>
<dbReference type="EMBL" id="BIFT01000002">
    <property type="protein sequence ID" value="GCE30669.1"/>
    <property type="molecule type" value="Genomic_DNA"/>
</dbReference>
<dbReference type="AlphaFoldDB" id="A0A402BH67"/>
<evidence type="ECO:0000313" key="1">
    <source>
        <dbReference type="EMBL" id="GCE30669.1"/>
    </source>
</evidence>